<keyword evidence="2" id="KW-1185">Reference proteome</keyword>
<name>A0ABV4M952_9VIBR</name>
<sequence length="184" mass="21017">MNNISLAKKNADLFDLMSPEVADDYLLKYMLGEESKDSTLNLSDFHNPFSYEMDIAADSVGATERKTVDLVETFNYLVGLHVKSLESNLNRGYVRVEGSLPNGERALVLWRDCDKIGYEELTKYASRFDLYAKEQTFDVIYINGDHNLPTAFTSDDEDGEVTRTLKLRQIEPEFLSKMFAEETL</sequence>
<protein>
    <submittedName>
        <fullName evidence="1">Uncharacterized protein</fullName>
    </submittedName>
</protein>
<evidence type="ECO:0000313" key="2">
    <source>
        <dbReference type="Proteomes" id="UP001569153"/>
    </source>
</evidence>
<dbReference type="RefSeq" id="WP_371730746.1">
    <property type="nucleotide sequence ID" value="NZ_JBGOOT010000011.1"/>
</dbReference>
<evidence type="ECO:0000313" key="1">
    <source>
        <dbReference type="EMBL" id="MEZ8196054.1"/>
    </source>
</evidence>
<comment type="caution">
    <text evidence="1">The sequence shown here is derived from an EMBL/GenBank/DDBJ whole genome shotgun (WGS) entry which is preliminary data.</text>
</comment>
<accession>A0ABV4M952</accession>
<reference evidence="1 2" key="1">
    <citation type="submission" date="2024-06" db="EMBL/GenBank/DDBJ databases">
        <authorList>
            <person name="Steensen K."/>
            <person name="Seneca J."/>
            <person name="Bartlau N."/>
            <person name="Yu A.X."/>
            <person name="Polz M.F."/>
        </authorList>
    </citation>
    <scope>NUCLEOTIDE SEQUENCE [LARGE SCALE GENOMIC DNA]</scope>
    <source>
        <strain evidence="1 2">FF146</strain>
    </source>
</reference>
<dbReference type="EMBL" id="JBGOOT010000011">
    <property type="protein sequence ID" value="MEZ8196054.1"/>
    <property type="molecule type" value="Genomic_DNA"/>
</dbReference>
<gene>
    <name evidence="1" type="ORF">ACED38_14350</name>
</gene>
<organism evidence="1 2">
    <name type="scientific">Vibrio cortegadensis</name>
    <dbReference type="NCBI Taxonomy" id="1328770"/>
    <lineage>
        <taxon>Bacteria</taxon>
        <taxon>Pseudomonadati</taxon>
        <taxon>Pseudomonadota</taxon>
        <taxon>Gammaproteobacteria</taxon>
        <taxon>Vibrionales</taxon>
        <taxon>Vibrionaceae</taxon>
        <taxon>Vibrio</taxon>
    </lineage>
</organism>
<dbReference type="Proteomes" id="UP001569153">
    <property type="component" value="Unassembled WGS sequence"/>
</dbReference>
<proteinExistence type="predicted"/>